<sequence>MNSNTIKMNGDQKNESFKLLQLSDDSKSLSDLELAEVVSQRKRKVRRKTRQRTSSYRGDDERSLGGRSGHIDYKIVSIWLAVASTVLWLFIISYVTSVLHGENHRLELALQKGVTASTIAPPKRLIPVRTGWLYESFSRVQADDATDLRVHAGWSKASHYGYGLAKGDDYIDRHHEVDDDDEEEDEDGGGCVGDGDDTGNQQEEELDGGDSTATDGRNYGELTELRPTGIIRGPSRRGQLPPPPYHHHHRHHLLHHSHLPYQLQQQAQHQAPPQHYRVTFDERPLVSHHHHHQLEMESVGHHVAVPLRVGGKKMRKRRELDALVAHSLAKSSKGGRHAASNGVASHDQLLSNSTDEQEDYSWQPKVRTQSRCRTKRFSCLRTCGPLLFVSCIFISLGFMYWLYFDIRQQISQYRIRIEQVSATSQNVPDALQKWHETSKNLEQNQTALNGKLREMQQVLTNFFAELKQLRETMDKKNENSQEAQLNRLQSSVADLGSNIGDSNSRIGLLETRFNTIQSDQKQLNKTLEDLQKLFSRIQNSTVVTDIIGGDGMAKGMEKTIAELRDQLTGQLNNLAQNFTGELQVLKQKNLWLESDLSNQTKRIEQLFDNTVNISSHVLSIEAVWLEARNNASVLETDRKIINEQLGALANVTTGLHGTIEKVQEECQQYHSKLDEVRGKLGELQDQIQQNAARKEASLHRAGDANGTEQVKKDDMPPSLSIFFNEQQTASTAAPPAKPTAASSTTSTTSTVAPPLSKLLYLGTLVPPMPTTPQPPSTKAADMAAPASKKSDGPFDSVITATAGNHKLRQIIQNQLEDIREAGTYKSERIITTPQATAIGVAGSSGKILNFCANNYLGLSANNEVINYGKKALDEYGAGLSSVRFICGTQDIHKQLENQLSTFHQREDTILYASCFDANAGIFEAVLTPEDAVFSDELNHASIIDGIRLCKAKKARYLHRNMADLEEKLRTTDARIKMIVTDGVFSMDGNVAPLPEIFELADRYGAVTFVDDCHATGFFGATGRGTEEFYGMLGRCDIINSTLGKALGGAAGGYTTGPRELIDLLRQKSRPYLFSNSLPPPVVASASKVIDMLMKSSELTAKVQSNTRRFREAMTSAGFTISGMDHPISPVMLGDARLASTFADEMLKRGIYVIGFSYPVVPKGKARIRVQLSAAHSEEEIDRAVAAFIEVGKQLGVVS</sequence>
<evidence type="ECO:0000313" key="16">
    <source>
        <dbReference type="Proteomes" id="UP000075883"/>
    </source>
</evidence>
<evidence type="ECO:0000256" key="6">
    <source>
        <dbReference type="ARBA" id="ARBA00052559"/>
    </source>
</evidence>
<dbReference type="Proteomes" id="UP000075883">
    <property type="component" value="Unassembled WGS sequence"/>
</dbReference>
<dbReference type="InterPro" id="IPR001917">
    <property type="entry name" value="Aminotrans_II_pyridoxalP_BS"/>
</dbReference>
<dbReference type="EMBL" id="AXCM01001274">
    <property type="status" value="NOT_ANNOTATED_CDS"/>
    <property type="molecule type" value="Genomic_DNA"/>
</dbReference>
<dbReference type="EMBL" id="AXCM01001275">
    <property type="status" value="NOT_ANNOTATED_CDS"/>
    <property type="molecule type" value="Genomic_DNA"/>
</dbReference>
<dbReference type="GO" id="GO:0030170">
    <property type="term" value="F:pyridoxal phosphate binding"/>
    <property type="evidence" value="ECO:0007669"/>
    <property type="project" value="InterPro"/>
</dbReference>
<dbReference type="HAMAP" id="MF_00985">
    <property type="entry name" value="2am3keto_CoA_ligase"/>
    <property type="match status" value="1"/>
</dbReference>
<dbReference type="GO" id="GO:0008890">
    <property type="term" value="F:glycine C-acetyltransferase activity"/>
    <property type="evidence" value="ECO:0007669"/>
    <property type="project" value="UniProtKB-EC"/>
</dbReference>
<dbReference type="GO" id="GO:0006567">
    <property type="term" value="P:L-threonine catabolic process"/>
    <property type="evidence" value="ECO:0007669"/>
    <property type="project" value="InterPro"/>
</dbReference>
<dbReference type="EC" id="2.3.1.29" evidence="7"/>
<dbReference type="InterPro" id="IPR015421">
    <property type="entry name" value="PyrdxlP-dep_Trfase_major"/>
</dbReference>
<keyword evidence="13" id="KW-1133">Transmembrane helix</keyword>
<dbReference type="PANTHER" id="PTHR13693">
    <property type="entry name" value="CLASS II AMINOTRANSFERASE/8-AMINO-7-OXONONANOATE SYNTHASE"/>
    <property type="match status" value="1"/>
</dbReference>
<dbReference type="Gene3D" id="3.40.640.10">
    <property type="entry name" value="Type I PLP-dependent aspartate aminotransferase-like (Major domain)"/>
    <property type="match status" value="1"/>
</dbReference>
<dbReference type="GO" id="GO:0005739">
    <property type="term" value="C:mitochondrion"/>
    <property type="evidence" value="ECO:0007669"/>
    <property type="project" value="TreeGrafter"/>
</dbReference>
<feature type="transmembrane region" description="Helical" evidence="13">
    <location>
        <begin position="76"/>
        <end position="95"/>
    </location>
</feature>
<feature type="region of interest" description="Disordered" evidence="12">
    <location>
        <begin position="688"/>
        <end position="750"/>
    </location>
</feature>
<keyword evidence="13" id="KW-0812">Transmembrane</keyword>
<dbReference type="AlphaFoldDB" id="A0A182MJP4"/>
<evidence type="ECO:0000256" key="10">
    <source>
        <dbReference type="ARBA" id="ARBA00078624"/>
    </source>
</evidence>
<dbReference type="FunFam" id="3.40.640.10:FF:000006">
    <property type="entry name" value="5-aminolevulinate synthase, mitochondrial"/>
    <property type="match status" value="1"/>
</dbReference>
<evidence type="ECO:0000256" key="7">
    <source>
        <dbReference type="ARBA" id="ARBA00067076"/>
    </source>
</evidence>
<dbReference type="Gene3D" id="1.10.287.1490">
    <property type="match status" value="1"/>
</dbReference>
<dbReference type="VEuPathDB" id="VectorBase:ACUA019927"/>
<keyword evidence="4" id="KW-0663">Pyridoxal phosphate</keyword>
<dbReference type="STRING" id="139723.A0A182MJP4"/>
<reference evidence="16" key="1">
    <citation type="submission" date="2013-09" db="EMBL/GenBank/DDBJ databases">
        <title>The Genome Sequence of Anopheles culicifacies species A.</title>
        <authorList>
            <consortium name="The Broad Institute Genomics Platform"/>
            <person name="Neafsey D.E."/>
            <person name="Besansky N."/>
            <person name="Howell P."/>
            <person name="Walton C."/>
            <person name="Young S.K."/>
            <person name="Zeng Q."/>
            <person name="Gargeya S."/>
            <person name="Fitzgerald M."/>
            <person name="Haas B."/>
            <person name="Abouelleil A."/>
            <person name="Allen A.W."/>
            <person name="Alvarado L."/>
            <person name="Arachchi H.M."/>
            <person name="Berlin A.M."/>
            <person name="Chapman S.B."/>
            <person name="Gainer-Dewar J."/>
            <person name="Goldberg J."/>
            <person name="Griggs A."/>
            <person name="Gujja S."/>
            <person name="Hansen M."/>
            <person name="Howarth C."/>
            <person name="Imamovic A."/>
            <person name="Ireland A."/>
            <person name="Larimer J."/>
            <person name="McCowan C."/>
            <person name="Murphy C."/>
            <person name="Pearson M."/>
            <person name="Poon T.W."/>
            <person name="Priest M."/>
            <person name="Roberts A."/>
            <person name="Saif S."/>
            <person name="Shea T."/>
            <person name="Sisk P."/>
            <person name="Sykes S."/>
            <person name="Wortman J."/>
            <person name="Nusbaum C."/>
            <person name="Birren B."/>
        </authorList>
    </citation>
    <scope>NUCLEOTIDE SEQUENCE [LARGE SCALE GENOMIC DNA]</scope>
    <source>
        <strain evidence="16">A-37</strain>
    </source>
</reference>
<evidence type="ECO:0000313" key="15">
    <source>
        <dbReference type="EnsemblMetazoa" id="ACUA019927-PA"/>
    </source>
</evidence>
<evidence type="ECO:0000256" key="13">
    <source>
        <dbReference type="SAM" id="Phobius"/>
    </source>
</evidence>
<evidence type="ECO:0000256" key="9">
    <source>
        <dbReference type="ARBA" id="ARBA00075633"/>
    </source>
</evidence>
<feature type="compositionally biased region" description="Low complexity" evidence="12">
    <location>
        <begin position="728"/>
        <end position="750"/>
    </location>
</feature>
<feature type="compositionally biased region" description="Basic residues" evidence="12">
    <location>
        <begin position="245"/>
        <end position="254"/>
    </location>
</feature>
<evidence type="ECO:0000256" key="5">
    <source>
        <dbReference type="ARBA" id="ARBA00023315"/>
    </source>
</evidence>
<organism evidence="15 16">
    <name type="scientific">Anopheles culicifacies</name>
    <dbReference type="NCBI Taxonomy" id="139723"/>
    <lineage>
        <taxon>Eukaryota</taxon>
        <taxon>Metazoa</taxon>
        <taxon>Ecdysozoa</taxon>
        <taxon>Arthropoda</taxon>
        <taxon>Hexapoda</taxon>
        <taxon>Insecta</taxon>
        <taxon>Pterygota</taxon>
        <taxon>Neoptera</taxon>
        <taxon>Endopterygota</taxon>
        <taxon>Diptera</taxon>
        <taxon>Nematocera</taxon>
        <taxon>Culicoidea</taxon>
        <taxon>Culicidae</taxon>
        <taxon>Anophelinae</taxon>
        <taxon>Anopheles</taxon>
        <taxon>culicifacies species complex</taxon>
    </lineage>
</organism>
<accession>A0A182MJP4</accession>
<dbReference type="InterPro" id="IPR050087">
    <property type="entry name" value="AON_synthase_class-II"/>
</dbReference>
<feature type="coiled-coil region" evidence="11">
    <location>
        <begin position="438"/>
        <end position="486"/>
    </location>
</feature>
<dbReference type="Gene3D" id="3.90.1150.10">
    <property type="entry name" value="Aspartate Aminotransferase, domain 1"/>
    <property type="match status" value="1"/>
</dbReference>
<feature type="coiled-coil region" evidence="11">
    <location>
        <begin position="513"/>
        <end position="573"/>
    </location>
</feature>
<dbReference type="InterPro" id="IPR015424">
    <property type="entry name" value="PyrdxlP-dep_Trfase"/>
</dbReference>
<dbReference type="FunFam" id="3.90.1150.10:FF:000004">
    <property type="entry name" value="2-amino-3-ketobutyrate coenzyme A ligase"/>
    <property type="match status" value="1"/>
</dbReference>
<dbReference type="NCBIfam" id="NF005394">
    <property type="entry name" value="PRK06939.1"/>
    <property type="match status" value="1"/>
</dbReference>
<feature type="compositionally biased region" description="Basic and acidic residues" evidence="12">
    <location>
        <begin position="692"/>
        <end position="702"/>
    </location>
</feature>
<dbReference type="InterPro" id="IPR015422">
    <property type="entry name" value="PyrdxlP-dep_Trfase_small"/>
</dbReference>
<dbReference type="InterPro" id="IPR011282">
    <property type="entry name" value="2am3keto_CoA_ligase"/>
</dbReference>
<evidence type="ECO:0000256" key="3">
    <source>
        <dbReference type="ARBA" id="ARBA00022679"/>
    </source>
</evidence>
<protein>
    <recommendedName>
        <fullName evidence="8">2-amino-3-ketobutyrate coenzyme A ligase, mitochondrial</fullName>
        <ecNumber evidence="7">2.3.1.29</ecNumber>
    </recommendedName>
    <alternativeName>
        <fullName evidence="9">Aminoacetone synthase</fullName>
    </alternativeName>
    <alternativeName>
        <fullName evidence="10">Glycine acetyltransferase</fullName>
    </alternativeName>
</protein>
<comment type="similarity">
    <text evidence="2">Belongs to the class-II pyridoxal-phosphate-dependent aminotransferase family.</text>
</comment>
<keyword evidence="11" id="KW-0175">Coiled coil</keyword>
<dbReference type="SUPFAM" id="SSF53383">
    <property type="entry name" value="PLP-dependent transferases"/>
    <property type="match status" value="1"/>
</dbReference>
<dbReference type="EMBL" id="AXCM01001273">
    <property type="status" value="NOT_ANNOTATED_CDS"/>
    <property type="molecule type" value="Genomic_DNA"/>
</dbReference>
<dbReference type="NCBIfam" id="TIGR01822">
    <property type="entry name" value="2am3keto_CoA"/>
    <property type="match status" value="1"/>
</dbReference>
<keyword evidence="16" id="KW-1185">Reference proteome</keyword>
<proteinExistence type="inferred from homology"/>
<dbReference type="PANTHER" id="PTHR13693:SF102">
    <property type="entry name" value="2-AMINO-3-KETOBUTYRATE COENZYME A LIGASE, MITOCHONDRIAL"/>
    <property type="match status" value="1"/>
</dbReference>
<dbReference type="CDD" id="cd06454">
    <property type="entry name" value="KBL_like"/>
    <property type="match status" value="1"/>
</dbReference>
<feature type="region of interest" description="Disordered" evidence="12">
    <location>
        <begin position="43"/>
        <end position="63"/>
    </location>
</feature>
<evidence type="ECO:0000256" key="8">
    <source>
        <dbReference type="ARBA" id="ARBA00069660"/>
    </source>
</evidence>
<name>A0A182MJP4_9DIPT</name>
<dbReference type="EnsemblMetazoa" id="ACUA019927-RA">
    <property type="protein sequence ID" value="ACUA019927-PA"/>
    <property type="gene ID" value="ACUA019927"/>
</dbReference>
<comment type="catalytic activity">
    <reaction evidence="6">
        <text>glycine + acetyl-CoA = (2S)-2-amino-3-oxobutanoate + CoA</text>
        <dbReference type="Rhea" id="RHEA:20736"/>
        <dbReference type="ChEBI" id="CHEBI:57287"/>
        <dbReference type="ChEBI" id="CHEBI:57288"/>
        <dbReference type="ChEBI" id="CHEBI:57305"/>
        <dbReference type="ChEBI" id="CHEBI:78948"/>
        <dbReference type="EC" id="2.3.1.29"/>
    </reaction>
    <physiologicalReaction direction="right-to-left" evidence="6">
        <dbReference type="Rhea" id="RHEA:20738"/>
    </physiologicalReaction>
</comment>
<evidence type="ECO:0000259" key="14">
    <source>
        <dbReference type="Pfam" id="PF00155"/>
    </source>
</evidence>
<feature type="region of interest" description="Disordered" evidence="12">
    <location>
        <begin position="177"/>
        <end position="254"/>
    </location>
</feature>
<dbReference type="InterPro" id="IPR004839">
    <property type="entry name" value="Aminotransferase_I/II_large"/>
</dbReference>
<feature type="transmembrane region" description="Helical" evidence="13">
    <location>
        <begin position="383"/>
        <end position="404"/>
    </location>
</feature>
<feature type="domain" description="Aminotransferase class I/classII large" evidence="14">
    <location>
        <begin position="846"/>
        <end position="1187"/>
    </location>
</feature>
<dbReference type="PROSITE" id="PS00599">
    <property type="entry name" value="AA_TRANSFER_CLASS_2"/>
    <property type="match status" value="1"/>
</dbReference>
<evidence type="ECO:0000256" key="2">
    <source>
        <dbReference type="ARBA" id="ARBA00008392"/>
    </source>
</evidence>
<feature type="region of interest" description="Disordered" evidence="12">
    <location>
        <begin position="769"/>
        <end position="793"/>
    </location>
</feature>
<evidence type="ECO:0000256" key="11">
    <source>
        <dbReference type="SAM" id="Coils"/>
    </source>
</evidence>
<evidence type="ECO:0000256" key="1">
    <source>
        <dbReference type="ARBA" id="ARBA00001933"/>
    </source>
</evidence>
<evidence type="ECO:0000256" key="12">
    <source>
        <dbReference type="SAM" id="MobiDB-lite"/>
    </source>
</evidence>
<reference evidence="15" key="2">
    <citation type="submission" date="2020-05" db="UniProtKB">
        <authorList>
            <consortium name="EnsemblMetazoa"/>
        </authorList>
    </citation>
    <scope>IDENTIFICATION</scope>
    <source>
        <strain evidence="15">A-37</strain>
    </source>
</reference>
<feature type="compositionally biased region" description="Acidic residues" evidence="12">
    <location>
        <begin position="178"/>
        <end position="208"/>
    </location>
</feature>
<keyword evidence="13" id="KW-0472">Membrane</keyword>
<evidence type="ECO:0000256" key="4">
    <source>
        <dbReference type="ARBA" id="ARBA00022898"/>
    </source>
</evidence>
<dbReference type="Pfam" id="PF00155">
    <property type="entry name" value="Aminotran_1_2"/>
    <property type="match status" value="1"/>
</dbReference>
<comment type="cofactor">
    <cofactor evidence="1">
        <name>pyridoxal 5'-phosphate</name>
        <dbReference type="ChEBI" id="CHEBI:597326"/>
    </cofactor>
</comment>
<keyword evidence="5" id="KW-0012">Acyltransferase</keyword>
<keyword evidence="3" id="KW-0808">Transferase</keyword>